<dbReference type="Proteomes" id="UP000182800">
    <property type="component" value="Unassembled WGS sequence"/>
</dbReference>
<gene>
    <name evidence="3" type="ORF">GA0071312_2801</name>
    <name evidence="2" type="ORF">HLUCCO17_08940</name>
</gene>
<dbReference type="EMBL" id="FMBM01000002">
    <property type="protein sequence ID" value="SCC81834.1"/>
    <property type="molecule type" value="Genomic_DNA"/>
</dbReference>
<dbReference type="Pfam" id="PF06698">
    <property type="entry name" value="DUF1192"/>
    <property type="match status" value="1"/>
</dbReference>
<dbReference type="InterPro" id="IPR009579">
    <property type="entry name" value="DUF1192"/>
</dbReference>
<reference evidence="2 4" key="1">
    <citation type="submission" date="2015-09" db="EMBL/GenBank/DDBJ databases">
        <title>Identification and resolution of microdiversity through metagenomic sequencing of parallel consortia.</title>
        <authorList>
            <person name="Nelson W.C."/>
            <person name="Romine M.F."/>
            <person name="Lindemann S.R."/>
        </authorList>
    </citation>
    <scope>NUCLEOTIDE SEQUENCE [LARGE SCALE GENOMIC DNA]</scope>
    <source>
        <strain evidence="2">HL-109</strain>
    </source>
</reference>
<dbReference type="OrthoDB" id="7872350at2"/>
<name>A0A0P8A763_9HYPH</name>
<keyword evidence="5" id="KW-1185">Reference proteome</keyword>
<organism evidence="2 4">
    <name type="scientific">Saliniramus fredricksonii</name>
    <dbReference type="NCBI Taxonomy" id="1653334"/>
    <lineage>
        <taxon>Bacteria</taxon>
        <taxon>Pseudomonadati</taxon>
        <taxon>Pseudomonadota</taxon>
        <taxon>Alphaproteobacteria</taxon>
        <taxon>Hyphomicrobiales</taxon>
        <taxon>Salinarimonadaceae</taxon>
        <taxon>Saliniramus</taxon>
    </lineage>
</organism>
<evidence type="ECO:0000313" key="4">
    <source>
        <dbReference type="Proteomes" id="UP000050497"/>
    </source>
</evidence>
<evidence type="ECO:0000313" key="2">
    <source>
        <dbReference type="EMBL" id="KPQ11027.1"/>
    </source>
</evidence>
<feature type="coiled-coil region" evidence="1">
    <location>
        <begin position="31"/>
        <end position="58"/>
    </location>
</feature>
<evidence type="ECO:0000256" key="1">
    <source>
        <dbReference type="SAM" id="Coils"/>
    </source>
</evidence>
<dbReference type="AlphaFoldDB" id="A0A0P8A763"/>
<sequence>MAFDPFADETVRPQAQARNHVVGQDLSTLSIEEIDERIAALRQEITRLEQMRAQKQASKSAADAVFKA</sequence>
<evidence type="ECO:0000313" key="5">
    <source>
        <dbReference type="Proteomes" id="UP000182800"/>
    </source>
</evidence>
<protein>
    <submittedName>
        <fullName evidence="2">Putative small protein containing a coiled-coil domain</fullName>
    </submittedName>
    <submittedName>
        <fullName evidence="3">Uncharacterized small protein, DUF1192 family</fullName>
    </submittedName>
</protein>
<proteinExistence type="predicted"/>
<keyword evidence="1" id="KW-0175">Coiled coil</keyword>
<dbReference type="Proteomes" id="UP000050497">
    <property type="component" value="Unassembled WGS sequence"/>
</dbReference>
<dbReference type="STRING" id="1653334.GA0071312_2801"/>
<reference evidence="3 5" key="2">
    <citation type="submission" date="2016-08" db="EMBL/GenBank/DDBJ databases">
        <authorList>
            <person name="Varghese N."/>
            <person name="Submissions Spin"/>
        </authorList>
    </citation>
    <scope>NUCLEOTIDE SEQUENCE [LARGE SCALE GENOMIC DNA]</scope>
    <source>
        <strain evidence="3 5">HL-109</strain>
    </source>
</reference>
<accession>A0A0P8A763</accession>
<evidence type="ECO:0000313" key="3">
    <source>
        <dbReference type="EMBL" id="SCC81834.1"/>
    </source>
</evidence>
<comment type="caution">
    <text evidence="2">The sequence shown here is derived from an EMBL/GenBank/DDBJ whole genome shotgun (WGS) entry which is preliminary data.</text>
</comment>
<dbReference type="RefSeq" id="WP_074445447.1">
    <property type="nucleotide sequence ID" value="NZ_FMBM01000002.1"/>
</dbReference>
<dbReference type="EMBL" id="LJSX01000011">
    <property type="protein sequence ID" value="KPQ11027.1"/>
    <property type="molecule type" value="Genomic_DNA"/>
</dbReference>